<dbReference type="RefSeq" id="WP_136908814.1">
    <property type="nucleotide sequence ID" value="NZ_SUMD01000003.1"/>
</dbReference>
<dbReference type="Pfam" id="PF00196">
    <property type="entry name" value="GerE"/>
    <property type="match status" value="1"/>
</dbReference>
<dbReference type="PRINTS" id="PR00364">
    <property type="entry name" value="DISEASERSIST"/>
</dbReference>
<dbReference type="InterPro" id="IPR011990">
    <property type="entry name" value="TPR-like_helical_dom_sf"/>
</dbReference>
<dbReference type="Gene3D" id="1.10.10.10">
    <property type="entry name" value="Winged helix-like DNA-binding domain superfamily/Winged helix DNA-binding domain"/>
    <property type="match status" value="1"/>
</dbReference>
<accession>A0ABY2RMT5</accession>
<dbReference type="SUPFAM" id="SSF52540">
    <property type="entry name" value="P-loop containing nucleoside triphosphate hydrolases"/>
    <property type="match status" value="1"/>
</dbReference>
<dbReference type="Pfam" id="PF25872">
    <property type="entry name" value="HTH_77"/>
    <property type="match status" value="1"/>
</dbReference>
<dbReference type="InterPro" id="IPR000792">
    <property type="entry name" value="Tscrpt_reg_LuxR_C"/>
</dbReference>
<dbReference type="Pfam" id="PF00931">
    <property type="entry name" value="NB-ARC"/>
    <property type="match status" value="1"/>
</dbReference>
<dbReference type="Proteomes" id="UP000305109">
    <property type="component" value="Unassembled WGS sequence"/>
</dbReference>
<comment type="caution">
    <text evidence="2">The sequence shown here is derived from an EMBL/GenBank/DDBJ whole genome shotgun (WGS) entry which is preliminary data.</text>
</comment>
<dbReference type="Gene3D" id="3.40.50.300">
    <property type="entry name" value="P-loop containing nucleotide triphosphate hydrolases"/>
    <property type="match status" value="1"/>
</dbReference>
<dbReference type="PRINTS" id="PR00038">
    <property type="entry name" value="HTHLUXR"/>
</dbReference>
<dbReference type="InterPro" id="IPR016032">
    <property type="entry name" value="Sig_transdc_resp-reg_C-effctor"/>
</dbReference>
<dbReference type="PROSITE" id="PS50043">
    <property type="entry name" value="HTH_LUXR_2"/>
    <property type="match status" value="1"/>
</dbReference>
<dbReference type="InterPro" id="IPR027417">
    <property type="entry name" value="P-loop_NTPase"/>
</dbReference>
<name>A0ABY2RMT5_9NOCA</name>
<dbReference type="EMBL" id="SUMD01000003">
    <property type="protein sequence ID" value="TJZ79602.1"/>
    <property type="molecule type" value="Genomic_DNA"/>
</dbReference>
<dbReference type="SMART" id="SM00421">
    <property type="entry name" value="HTH_LUXR"/>
    <property type="match status" value="1"/>
</dbReference>
<evidence type="ECO:0000313" key="3">
    <source>
        <dbReference type="Proteomes" id="UP000305109"/>
    </source>
</evidence>
<dbReference type="Gene3D" id="1.25.40.10">
    <property type="entry name" value="Tetratricopeptide repeat domain"/>
    <property type="match status" value="1"/>
</dbReference>
<dbReference type="PANTHER" id="PTHR47691:SF3">
    <property type="entry name" value="HTH-TYPE TRANSCRIPTIONAL REGULATOR RV0890C-RELATED"/>
    <property type="match status" value="1"/>
</dbReference>
<dbReference type="InterPro" id="IPR002182">
    <property type="entry name" value="NB-ARC"/>
</dbReference>
<dbReference type="CDD" id="cd06170">
    <property type="entry name" value="LuxR_C_like"/>
    <property type="match status" value="1"/>
</dbReference>
<proteinExistence type="predicted"/>
<dbReference type="SUPFAM" id="SSF46894">
    <property type="entry name" value="C-terminal effector domain of the bipartite response regulators"/>
    <property type="match status" value="1"/>
</dbReference>
<reference evidence="2 3" key="1">
    <citation type="submission" date="2019-04" db="EMBL/GenBank/DDBJ databases">
        <title>Rhodococcus oryzae sp. nov., a novel actinomycete isolated from rhizosphere soil of rice (Oryza sativa L.).</title>
        <authorList>
            <person name="Li C."/>
        </authorList>
    </citation>
    <scope>NUCLEOTIDE SEQUENCE [LARGE SCALE GENOMIC DNA]</scope>
    <source>
        <strain evidence="2 3">NEAU-CX67</strain>
    </source>
</reference>
<feature type="domain" description="HTH luxR-type" evidence="1">
    <location>
        <begin position="706"/>
        <end position="771"/>
    </location>
</feature>
<sequence length="782" mass="85500">MPPTVQGKVGNLPLELTSFVGRRHEVTEARRLLSESRLVTLTGIGGVGKTRLALRVAEDSRRAFDDGVWLVELGEVYDPTLVPATVAAALGLRDQLAHLPEEVLADHLATRRLLLVLDNCEHLVEAVAALAESLLTACPEMRILAASREALGISGEAVLRVPPLTAPSSDEASSLQGLPRYDAVALFTERASAAVPEFTLTEDNRRAVAGICHRLDGLPLPIELAAVRLRAMTAEQVLQRLTDRFRLLTLGSRGAPTRQQTLWSSIEWSHELCSVREQELWARLSVFAGGFEFDAAEGICAGELSSAELRVVLASLVDKSILIREEQGPAARYRLLETLRAYGNEKLRESGDRDGLHRRHRDWYARLAHTAEAEWIGPNQVSWIARLARETSNLREALQFSLTAPGDAEADVCLRMVNSLYLYWICRGLISEGRRWLDRALARSGDRRTADRVLALFGCSVMTGMQQEFATAAILVEECGTLAQELGDPMLRAAAGYATGFQSLFSGHLTGARRSFEDALQTSRPTGELHRAIGCLLGLAVASGLLGDEDRSVGCYEQVFAITASRGESYYRAYALWGLGLATLHKGDVTRAAAQLAQALRLVRRVNDPIIATWCLETMGWIAAIEDAPDRAAVLLGAANALAKAEGGITVTLPNLLSHHAECKQRARAALGDRAFEDARRRGRGMDFREAIGYALGERRPAGPRAVEEAVSLTRREMQVAELVAQGLTNRAIAEKLVISPRTAQGHVERVLAKLAFTSRTQIAAWYLERTREQESDAQRGA</sequence>
<dbReference type="PANTHER" id="PTHR47691">
    <property type="entry name" value="REGULATOR-RELATED"/>
    <property type="match status" value="1"/>
</dbReference>
<evidence type="ECO:0000313" key="2">
    <source>
        <dbReference type="EMBL" id="TJZ79602.1"/>
    </source>
</evidence>
<dbReference type="InterPro" id="IPR036388">
    <property type="entry name" value="WH-like_DNA-bd_sf"/>
</dbReference>
<gene>
    <name evidence="2" type="ORF">FCG67_08295</name>
</gene>
<keyword evidence="3" id="KW-1185">Reference proteome</keyword>
<protein>
    <submittedName>
        <fullName evidence="2">LuxR family transcriptional regulator</fullName>
    </submittedName>
</protein>
<dbReference type="SUPFAM" id="SSF48452">
    <property type="entry name" value="TPR-like"/>
    <property type="match status" value="1"/>
</dbReference>
<organism evidence="2 3">
    <name type="scientific">Rhodococcus oryzae</name>
    <dbReference type="NCBI Taxonomy" id="2571143"/>
    <lineage>
        <taxon>Bacteria</taxon>
        <taxon>Bacillati</taxon>
        <taxon>Actinomycetota</taxon>
        <taxon>Actinomycetes</taxon>
        <taxon>Mycobacteriales</taxon>
        <taxon>Nocardiaceae</taxon>
        <taxon>Rhodococcus</taxon>
    </lineage>
</organism>
<evidence type="ECO:0000259" key="1">
    <source>
        <dbReference type="PROSITE" id="PS50043"/>
    </source>
</evidence>
<dbReference type="InterPro" id="IPR058852">
    <property type="entry name" value="HTH_77"/>
</dbReference>